<comment type="cofactor">
    <cofactor evidence="1">
        <name>FAD</name>
        <dbReference type="ChEBI" id="CHEBI:57692"/>
    </cofactor>
</comment>
<keyword evidence="3" id="KW-0285">Flavoprotein</keyword>
<comment type="similarity">
    <text evidence="2">Belongs to the acyl-CoA dehydrogenase family.</text>
</comment>
<dbReference type="EMBL" id="ARYH01000001">
    <property type="protein sequence ID" value="KCZ86144.1"/>
    <property type="molecule type" value="Genomic_DNA"/>
</dbReference>
<keyword evidence="4" id="KW-0274">FAD</keyword>
<dbReference type="Pfam" id="PF00441">
    <property type="entry name" value="Acyl-CoA_dh_1"/>
    <property type="match status" value="1"/>
</dbReference>
<sequence length="370" mass="40138">MNFALSEDHEFLRDSASKFVDEQVDLSPLLRPGADVTDAGYDQLWSRISELGWSAITVPEVYGGLGMSYIDLVMIVGETGRTLAPCPLFGTLAGAWSIEAAGSEAQKMALLPKLAEGMTLALAVADESGSYDNMATDVHATPSADGYVLSGTKSFVVDAASADKIIVSALIDDRKDYFIVDANAAGIAIEILQWRDITRQVCRVELDNVSAERLEASSENVWPWVRDRLYLVLAAESAAGIRTALNDAVAYAKERIAFGKPIGAFQAIKHQLANLAGAAEGANAMVQYAAWSLSENDERGPLAAAMAQSYASEQYREATHRNIQVFGAIGFTWEMKNHLYYKRARCNAELLGAPASQREQVVRFLEEQAA</sequence>
<accession>A0A069E838</accession>
<evidence type="ECO:0000256" key="3">
    <source>
        <dbReference type="ARBA" id="ARBA00022630"/>
    </source>
</evidence>
<feature type="domain" description="Acyl-CoA dehydrogenase/oxidase N-terminal" evidence="7">
    <location>
        <begin position="6"/>
        <end position="117"/>
    </location>
</feature>
<feature type="domain" description="Acyl-CoA dehydrogenase/oxidase C-terminal" evidence="6">
    <location>
        <begin position="232"/>
        <end position="364"/>
    </location>
</feature>
<dbReference type="SUPFAM" id="SSF47203">
    <property type="entry name" value="Acyl-CoA dehydrogenase C-terminal domain-like"/>
    <property type="match status" value="1"/>
</dbReference>
<comment type="caution">
    <text evidence="8">The sequence shown here is derived from an EMBL/GenBank/DDBJ whole genome shotgun (WGS) entry which is preliminary data.</text>
</comment>
<evidence type="ECO:0000259" key="7">
    <source>
        <dbReference type="Pfam" id="PF02771"/>
    </source>
</evidence>
<dbReference type="InterPro" id="IPR046373">
    <property type="entry name" value="Acyl-CoA_Oxase/DH_mid-dom_sf"/>
</dbReference>
<dbReference type="InterPro" id="IPR037069">
    <property type="entry name" value="AcylCoA_DH/ox_N_sf"/>
</dbReference>
<evidence type="ECO:0000313" key="9">
    <source>
        <dbReference type="Proteomes" id="UP000027446"/>
    </source>
</evidence>
<evidence type="ECO:0000313" key="8">
    <source>
        <dbReference type="EMBL" id="KCZ86144.1"/>
    </source>
</evidence>
<dbReference type="InterPro" id="IPR009075">
    <property type="entry name" value="AcylCo_DH/oxidase_C"/>
</dbReference>
<name>A0A069E838_9PROT</name>
<dbReference type="Gene3D" id="1.10.540.10">
    <property type="entry name" value="Acyl-CoA dehydrogenase/oxidase, N-terminal domain"/>
    <property type="match status" value="1"/>
</dbReference>
<evidence type="ECO:0000259" key="6">
    <source>
        <dbReference type="Pfam" id="PF00441"/>
    </source>
</evidence>
<protein>
    <submittedName>
        <fullName evidence="8">Putative acyl-CoA dehydrogenase</fullName>
    </submittedName>
</protein>
<keyword evidence="9" id="KW-1185">Reference proteome</keyword>
<dbReference type="SUPFAM" id="SSF56645">
    <property type="entry name" value="Acyl-CoA dehydrogenase NM domain-like"/>
    <property type="match status" value="1"/>
</dbReference>
<evidence type="ECO:0000256" key="4">
    <source>
        <dbReference type="ARBA" id="ARBA00022827"/>
    </source>
</evidence>
<dbReference type="Gene3D" id="1.20.140.10">
    <property type="entry name" value="Butyryl-CoA Dehydrogenase, subunit A, domain 3"/>
    <property type="match status" value="1"/>
</dbReference>
<dbReference type="Gene3D" id="2.40.110.10">
    <property type="entry name" value="Butyryl-CoA Dehydrogenase, subunit A, domain 2"/>
    <property type="match status" value="1"/>
</dbReference>
<dbReference type="PANTHER" id="PTHR43884:SF20">
    <property type="entry name" value="ACYL-COA DEHYDROGENASE FADE28"/>
    <property type="match status" value="1"/>
</dbReference>
<gene>
    <name evidence="8" type="ORF">HAD_10675</name>
</gene>
<dbReference type="AlphaFoldDB" id="A0A069E838"/>
<dbReference type="Proteomes" id="UP000027446">
    <property type="component" value="Unassembled WGS sequence"/>
</dbReference>
<dbReference type="OrthoDB" id="7328575at2"/>
<dbReference type="GO" id="GO:0003995">
    <property type="term" value="F:acyl-CoA dehydrogenase activity"/>
    <property type="evidence" value="ECO:0007669"/>
    <property type="project" value="TreeGrafter"/>
</dbReference>
<dbReference type="InterPro" id="IPR009100">
    <property type="entry name" value="AcylCoA_DH/oxidase_NM_dom_sf"/>
</dbReference>
<dbReference type="STRING" id="1280949.HAD_10675"/>
<evidence type="ECO:0000256" key="1">
    <source>
        <dbReference type="ARBA" id="ARBA00001974"/>
    </source>
</evidence>
<dbReference type="InterPro" id="IPR013786">
    <property type="entry name" value="AcylCoA_DH/ox_N"/>
</dbReference>
<dbReference type="PANTHER" id="PTHR43884">
    <property type="entry name" value="ACYL-COA DEHYDROGENASE"/>
    <property type="match status" value="1"/>
</dbReference>
<dbReference type="CDD" id="cd00567">
    <property type="entry name" value="ACAD"/>
    <property type="match status" value="1"/>
</dbReference>
<dbReference type="GO" id="GO:0050660">
    <property type="term" value="F:flavin adenine dinucleotide binding"/>
    <property type="evidence" value="ECO:0007669"/>
    <property type="project" value="InterPro"/>
</dbReference>
<reference evidence="8 9" key="1">
    <citation type="journal article" date="2014" name="Antonie Van Leeuwenhoek">
        <title>Hyphomonas beringensis sp. nov. and Hyphomonas chukchiensis sp. nov., isolated from surface seawater of the Bering Sea and Chukchi Sea.</title>
        <authorList>
            <person name="Li C."/>
            <person name="Lai Q."/>
            <person name="Li G."/>
            <person name="Dong C."/>
            <person name="Wang J."/>
            <person name="Liao Y."/>
            <person name="Shao Z."/>
        </authorList>
    </citation>
    <scope>NUCLEOTIDE SEQUENCE [LARGE SCALE GENOMIC DNA]</scope>
    <source>
        <strain evidence="8 9">MHS-3</strain>
    </source>
</reference>
<dbReference type="Pfam" id="PF02771">
    <property type="entry name" value="Acyl-CoA_dh_N"/>
    <property type="match status" value="1"/>
</dbReference>
<dbReference type="InterPro" id="IPR036250">
    <property type="entry name" value="AcylCo_DH-like_C"/>
</dbReference>
<proteinExistence type="inferred from homology"/>
<evidence type="ECO:0000256" key="2">
    <source>
        <dbReference type="ARBA" id="ARBA00009347"/>
    </source>
</evidence>
<evidence type="ECO:0000256" key="5">
    <source>
        <dbReference type="ARBA" id="ARBA00023002"/>
    </source>
</evidence>
<organism evidence="8 9">
    <name type="scientific">Hyphomonas adhaerens MHS-3</name>
    <dbReference type="NCBI Taxonomy" id="1280949"/>
    <lineage>
        <taxon>Bacteria</taxon>
        <taxon>Pseudomonadati</taxon>
        <taxon>Pseudomonadota</taxon>
        <taxon>Alphaproteobacteria</taxon>
        <taxon>Hyphomonadales</taxon>
        <taxon>Hyphomonadaceae</taxon>
        <taxon>Hyphomonas</taxon>
    </lineage>
</organism>
<dbReference type="PATRIC" id="fig|1280949.3.peg.2184"/>
<dbReference type="eggNOG" id="COG1960">
    <property type="taxonomic scope" value="Bacteria"/>
</dbReference>
<keyword evidence="5" id="KW-0560">Oxidoreductase</keyword>